<evidence type="ECO:0000313" key="2">
    <source>
        <dbReference type="EMBL" id="ADU21408.1"/>
    </source>
</evidence>
<gene>
    <name evidence="2" type="ordered locus">Rumal_0881</name>
</gene>
<dbReference type="STRING" id="697329.Rumal_0881"/>
<dbReference type="PROSITE" id="PS50075">
    <property type="entry name" value="CARRIER"/>
    <property type="match status" value="1"/>
</dbReference>
<dbReference type="Proteomes" id="UP000006919">
    <property type="component" value="Chromosome"/>
</dbReference>
<dbReference type="KEGG" id="ral:Rumal_0881"/>
<dbReference type="Gene3D" id="3.30.300.30">
    <property type="match status" value="1"/>
</dbReference>
<sequence length="813" mass="91856">MQSEQQWLPSDAEHISGSTIQRANFALDKELSDALLAISNGKSAVLKILIWTAYNIFLNRLTGQKQVICRLYQKGDLCSYTVDIDETRTIREQLNYQLKLWKCEDTANDGMIGAAILMQNEIKDTESPYSIVYSSDTVSWIYNEASYSKERIRYYGEKYLKILREILVDQYIPISSIEWYDQEELEAFSRSENGFRKAIDSSGSFLVRLQKQAQASPERIAVFHRDGNVTYHELLCMAEHIRQELLRSGCGAKEKIAVFCAHRPFTIAAIVAIAAIGAFYVPVDDRTPPQRVQELLTENRIRVLLCESGDSPQADGICILQVSLDRTEIPIPPAEDEQTGYVIFTSGTTGKPKGILIDEPKLMNLCVWYAETFGIDQNSRVMLLNNFNFDASIKNLYTPLMQGAAVVCTKNGLFNTFEIIEDIRQFQVTHINCVPSLMAAILDTARHENFRHLESVQDTILGGDVFECGPLRLWAGAENCHSTFANVYGPAECTSVSTFCCIDRSEVLQSDKTPIGRPIYNKNVYVLNDTLRRVPMGTVGQIFISGLGVITGYETAVNEQARFMQAPWDSDELLYATGDLGAWDENGELLYFGRNDNQLKVNGQRIEAEELEIRAQSCREIESCIVRLWKDEGNNGHLVLYYTVSPGVKGTAKEEIRSYLRSIFPPSLVPQQYVCLEKLPLTANGKKDRDHLPMPVQEHTEPCISDASELEQKILEAWRLTLNRQDISLKEHFFEAGGSSLLLYKLKSEIDRILGTDIELVSLLNYTTVKEQAVWLSGKDEVKTATLQSEPEIMIQRSQIRSKRKQLLRGGKP</sequence>
<dbReference type="PROSITE" id="PS00455">
    <property type="entry name" value="AMP_BINDING"/>
    <property type="match status" value="1"/>
</dbReference>
<dbReference type="InterPro" id="IPR042099">
    <property type="entry name" value="ANL_N_sf"/>
</dbReference>
<dbReference type="EMBL" id="CP002403">
    <property type="protein sequence ID" value="ADU21408.1"/>
    <property type="molecule type" value="Genomic_DNA"/>
</dbReference>
<dbReference type="SUPFAM" id="SSF56801">
    <property type="entry name" value="Acetyl-CoA synthetase-like"/>
    <property type="match status" value="1"/>
</dbReference>
<dbReference type="InterPro" id="IPR009081">
    <property type="entry name" value="PP-bd_ACP"/>
</dbReference>
<keyword evidence="2" id="KW-0436">Ligase</keyword>
<name>E6UAS9_RUMA7</name>
<dbReference type="eggNOG" id="COG1020">
    <property type="taxonomic scope" value="Bacteria"/>
</dbReference>
<proteinExistence type="predicted"/>
<dbReference type="GO" id="GO:0016874">
    <property type="term" value="F:ligase activity"/>
    <property type="evidence" value="ECO:0007669"/>
    <property type="project" value="UniProtKB-KW"/>
</dbReference>
<evidence type="ECO:0000259" key="1">
    <source>
        <dbReference type="PROSITE" id="PS50075"/>
    </source>
</evidence>
<dbReference type="Gene3D" id="1.10.1200.10">
    <property type="entry name" value="ACP-like"/>
    <property type="match status" value="1"/>
</dbReference>
<dbReference type="InterPro" id="IPR000873">
    <property type="entry name" value="AMP-dep_synth/lig_dom"/>
</dbReference>
<dbReference type="GO" id="GO:0043041">
    <property type="term" value="P:amino acid activation for nonribosomal peptide biosynthetic process"/>
    <property type="evidence" value="ECO:0007669"/>
    <property type="project" value="TreeGrafter"/>
</dbReference>
<dbReference type="OrthoDB" id="9778383at2"/>
<dbReference type="GO" id="GO:0005737">
    <property type="term" value="C:cytoplasm"/>
    <property type="evidence" value="ECO:0007669"/>
    <property type="project" value="TreeGrafter"/>
</dbReference>
<dbReference type="InterPro" id="IPR020845">
    <property type="entry name" value="AMP-binding_CS"/>
</dbReference>
<accession>E6UAS9</accession>
<dbReference type="Pfam" id="PF00550">
    <property type="entry name" value="PP-binding"/>
    <property type="match status" value="1"/>
</dbReference>
<dbReference type="PANTHER" id="PTHR45527:SF1">
    <property type="entry name" value="FATTY ACID SYNTHASE"/>
    <property type="match status" value="1"/>
</dbReference>
<protein>
    <submittedName>
        <fullName evidence="2">AMP-dependent synthetase and ligase</fullName>
    </submittedName>
</protein>
<organism evidence="2 3">
    <name type="scientific">Ruminococcus albus (strain ATCC 27210 / DSM 20455 / JCM 14654 / NCDO 2250 / 7)</name>
    <dbReference type="NCBI Taxonomy" id="697329"/>
    <lineage>
        <taxon>Bacteria</taxon>
        <taxon>Bacillati</taxon>
        <taxon>Bacillota</taxon>
        <taxon>Clostridia</taxon>
        <taxon>Eubacteriales</taxon>
        <taxon>Oscillospiraceae</taxon>
        <taxon>Ruminococcus</taxon>
    </lineage>
</organism>
<dbReference type="AlphaFoldDB" id="E6UAS9"/>
<dbReference type="InterPro" id="IPR045851">
    <property type="entry name" value="AMP-bd_C_sf"/>
</dbReference>
<dbReference type="SUPFAM" id="SSF47336">
    <property type="entry name" value="ACP-like"/>
    <property type="match status" value="1"/>
</dbReference>
<dbReference type="HOGENOM" id="CLU_000022_2_4_9"/>
<evidence type="ECO:0000313" key="3">
    <source>
        <dbReference type="Proteomes" id="UP000006919"/>
    </source>
</evidence>
<dbReference type="GO" id="GO:0031177">
    <property type="term" value="F:phosphopantetheine binding"/>
    <property type="evidence" value="ECO:0007669"/>
    <property type="project" value="TreeGrafter"/>
</dbReference>
<dbReference type="Pfam" id="PF00501">
    <property type="entry name" value="AMP-binding"/>
    <property type="match status" value="1"/>
</dbReference>
<dbReference type="PANTHER" id="PTHR45527">
    <property type="entry name" value="NONRIBOSOMAL PEPTIDE SYNTHETASE"/>
    <property type="match status" value="1"/>
</dbReference>
<feature type="domain" description="Carrier" evidence="1">
    <location>
        <begin position="705"/>
        <end position="780"/>
    </location>
</feature>
<dbReference type="InterPro" id="IPR036736">
    <property type="entry name" value="ACP-like_sf"/>
</dbReference>
<dbReference type="Gene3D" id="3.40.50.12780">
    <property type="entry name" value="N-terminal domain of ligase-like"/>
    <property type="match status" value="1"/>
</dbReference>
<dbReference type="RefSeq" id="WP_013497586.1">
    <property type="nucleotide sequence ID" value="NC_014833.1"/>
</dbReference>
<reference evidence="2 3" key="1">
    <citation type="journal article" date="2011" name="J. Bacteriol.">
        <title>Complete genome of the cellulolytic ruminal bacterium Ruminococcus albus 7.</title>
        <authorList>
            <person name="Suen G."/>
            <person name="Stevenson D.M."/>
            <person name="Bruce D.C."/>
            <person name="Chertkov O."/>
            <person name="Copeland A."/>
            <person name="Cheng J.F."/>
            <person name="Detter C."/>
            <person name="Detter J.C."/>
            <person name="Goodwin L.A."/>
            <person name="Han C.S."/>
            <person name="Hauser L.J."/>
            <person name="Ivanova N.N."/>
            <person name="Kyrpides N.C."/>
            <person name="Land M.L."/>
            <person name="Lapidus A."/>
            <person name="Lucas S."/>
            <person name="Ovchinnikova G."/>
            <person name="Pitluck S."/>
            <person name="Tapia R."/>
            <person name="Woyke T."/>
            <person name="Boyum J."/>
            <person name="Mead D."/>
            <person name="Weimer P.J."/>
        </authorList>
    </citation>
    <scope>NUCLEOTIDE SEQUENCE [LARGE SCALE GENOMIC DNA]</scope>
    <source>
        <strain evidence="3">ATCC 27210 / DSM 20455 / JCM 14654 / NCDO 2250 / 7</strain>
    </source>
</reference>
<dbReference type="GO" id="GO:0044550">
    <property type="term" value="P:secondary metabolite biosynthetic process"/>
    <property type="evidence" value="ECO:0007669"/>
    <property type="project" value="TreeGrafter"/>
</dbReference>